<dbReference type="SUPFAM" id="SSF49785">
    <property type="entry name" value="Galactose-binding domain-like"/>
    <property type="match status" value="1"/>
</dbReference>
<dbReference type="Gene3D" id="2.60.120.380">
    <property type="match status" value="1"/>
</dbReference>
<organism evidence="8 9">
    <name type="scientific">Pontibacter oryzae</name>
    <dbReference type="NCBI Taxonomy" id="2304593"/>
    <lineage>
        <taxon>Bacteria</taxon>
        <taxon>Pseudomonadati</taxon>
        <taxon>Bacteroidota</taxon>
        <taxon>Cytophagia</taxon>
        <taxon>Cytophagales</taxon>
        <taxon>Hymenobacteraceae</taxon>
        <taxon>Pontibacter</taxon>
    </lineage>
</organism>
<dbReference type="InterPro" id="IPR007110">
    <property type="entry name" value="Ig-like_dom"/>
</dbReference>
<dbReference type="SUPFAM" id="SSF52743">
    <property type="entry name" value="Subtilisin-like"/>
    <property type="match status" value="1"/>
</dbReference>
<dbReference type="Gene3D" id="3.40.50.200">
    <property type="entry name" value="Peptidase S8/S53 domain"/>
    <property type="match status" value="1"/>
</dbReference>
<feature type="active site" description="Charge relay system" evidence="5">
    <location>
        <position position="159"/>
    </location>
</feature>
<dbReference type="PANTHER" id="PTHR43399:SF4">
    <property type="entry name" value="CELL WALL-ASSOCIATED PROTEASE"/>
    <property type="match status" value="1"/>
</dbReference>
<evidence type="ECO:0000256" key="3">
    <source>
        <dbReference type="ARBA" id="ARBA00022801"/>
    </source>
</evidence>
<feature type="active site" description="Charge relay system" evidence="5">
    <location>
        <position position="391"/>
    </location>
</feature>
<dbReference type="InterPro" id="IPR034058">
    <property type="entry name" value="TagA/B/C/D_pept_dom"/>
</dbReference>
<dbReference type="OrthoDB" id="9792152at2"/>
<dbReference type="Gene3D" id="2.60.40.10">
    <property type="entry name" value="Immunoglobulins"/>
    <property type="match status" value="2"/>
</dbReference>
<feature type="active site" description="Charge relay system" evidence="5">
    <location>
        <position position="132"/>
    </location>
</feature>
<dbReference type="InterPro" id="IPR023828">
    <property type="entry name" value="Peptidase_S8_Ser-AS"/>
</dbReference>
<evidence type="ECO:0000313" key="9">
    <source>
        <dbReference type="Proteomes" id="UP000266005"/>
    </source>
</evidence>
<dbReference type="InterPro" id="IPR013783">
    <property type="entry name" value="Ig-like_fold"/>
</dbReference>
<sequence length="1720" mass="179710">MKKLLSYISVAIMVMATGGAHAQTTGKSALKANQTELQRMRTVLGEKYSRNKDLALQMAKQRNWAVQQVQEDGTLASLEGIDALGFPVYYITQNNTRAAATISTNQLWAGGSTGLNLSGNSAILSGKLGVWDGGAVRATHQELTGRIVQRDNVTSISDHATHVSGTMIGSGVNALAKGMSFGALNLQAWDFSNDGPEMAAAAAGLLISNHSYGTIAGWRYNSSRAGTTSNPYWEFYGNPNVSTTEDANFGYYNDRAREWDQIAYNAPYYLIVKSAGNNRSENGPAIGQPFWKLDANGYWTLVTARPAGISSNNGYDIISTYGNAKNILTVGAVEPIANGYRAKEDVKISSFSSWGPTDDGRIKPDVVGNGVGLLSSIGTADNTYASYNGTSMSSPNVSGSLNLLQEYYHKLNGNFMRAATLKGLAIHTADEAGASPGPDYVYGWGLVNMERAANLLSNKGNNYQLAEKTLAEGETYTFNVTASGKGPLMITISWTDVEGETLPFTAAMLNNRAPRLVNDLDLRISKGLEEYKPWVLDPANPANPAGFGDNILDNVEQVYIANAVPGASYTVTVSHKGTLTRGPQAYSILASGVGGSAYCASGATSDADSKIDSFSFAGISNTSGTSCSAFADFTNLTGTAEPGQTLPLSIGLGTCGAENNKIAKVFIDWNGNSSFDDAGELVATSGTVSGSATFNTSITVPSSVTPNTQTRMRVVLVETNDAADVKACGTYAKGETQDYLLRFAQASKDVGVASLAFPDQNLCANPSQGIIVLLRNYGTVAQSNIPVTVAITNNNGQTTTLTGTYTSSLPANGEARFYMQGSFNAQAGKTYTFAMHTSLADDQNPANNAKTETRVASNPAAAPTATASICAGTQVALKSAGDGTTFWYDAAIGGNLLAAGNNTSIPAAPAGNVLFAALNDFTGQVGPAAKTSFTGGGYNQYGPSVYVTAKVPFILESARLYIGNPGKITFTVETLAGVPVSTTTLDVTNTRTPAAAGSVADDPTDQGAVYPLNLAFPSAGDYRISIAYENGATIFRNNAGVTGYPFTIPNVMSITGNSATAASYYYFYNVKVKAYGCAGPRVVVPVNTSAPVQATITAEGATTFCEGNSVVLKSNTGTGYTYAWFKGGQAIAGATAATYTATTSAEYTVKVTNELGCDATSAPTTVTVNALPPATVVIEKDFTPGICLGDAFSQTLRAKLSTQNAIYTYQWYKDGAPIAGADQSTYTATAKGSYTLAVATTCGSTVSQPVVLNNDVAQITVENASACANSSATINAQTSSGQLYWYSAATGGELLYTGNSFTTPKLERGTSYFVAASNATGGKLNSPSSTTGGSYSSFTGGRMYFDAAAPFVLEKATINVATAGTMTIGIMDMGKSDVIVNRVTIEVTPGVKEYTLNLVVPNAGTDYGIQVIDFGGGATAYRNNTANAATYPYKLDGLVSITGNNQTAPTSFYYFLYEWQVSTPSCATAARTEVPVTVTTLSAAIVAEGPTEFCEGGSVVLSANTGVSSEEALTNGYTYLWSNGATTPSITASAGGSYTVTLTSKSCQVTSEAIEVIIQPLPAKPTITQNSAELSSSAAEGNQWFLNGVAIEGATGQTHTATASGKYNVQVTSAQGCSNLSADLNLTLTGLRDFSAENGLQVTPNPTNGKFSIKYSTTSAAPVQVRLVSMVGKVVFVETAKNVGATYTRELNLPNLADGMYVLHLQQGNRTVTRKVVVRH</sequence>
<reference evidence="9" key="1">
    <citation type="submission" date="2018-08" db="EMBL/GenBank/DDBJ databases">
        <title>Mucilaginibacter sp. MYSH2.</title>
        <authorList>
            <person name="Seo T."/>
        </authorList>
    </citation>
    <scope>NUCLEOTIDE SEQUENCE [LARGE SCALE GENOMIC DNA]</scope>
    <source>
        <strain evidence="9">KIRAN</strain>
    </source>
</reference>
<dbReference type="Pfam" id="PF00082">
    <property type="entry name" value="Peptidase_S8"/>
    <property type="match status" value="1"/>
</dbReference>
<comment type="caution">
    <text evidence="8">The sequence shown here is derived from an EMBL/GenBank/DDBJ whole genome shotgun (WGS) entry which is preliminary data.</text>
</comment>
<dbReference type="PROSITE" id="PS51892">
    <property type="entry name" value="SUBTILASE"/>
    <property type="match status" value="1"/>
</dbReference>
<accession>A0A399S347</accession>
<evidence type="ECO:0000259" key="7">
    <source>
        <dbReference type="PROSITE" id="PS50835"/>
    </source>
</evidence>
<keyword evidence="9" id="KW-1185">Reference proteome</keyword>
<feature type="chain" id="PRO_5017221509" evidence="6">
    <location>
        <begin position="23"/>
        <end position="1720"/>
    </location>
</feature>
<dbReference type="PANTHER" id="PTHR43399">
    <property type="entry name" value="SUBTILISIN-RELATED"/>
    <property type="match status" value="1"/>
</dbReference>
<dbReference type="NCBIfam" id="TIGR04183">
    <property type="entry name" value="Por_Secre_tail"/>
    <property type="match status" value="1"/>
</dbReference>
<dbReference type="Pfam" id="PF18962">
    <property type="entry name" value="Por_Secre_tail"/>
    <property type="match status" value="1"/>
</dbReference>
<dbReference type="RefSeq" id="WP_119432394.1">
    <property type="nucleotide sequence ID" value="NZ_QWGE01000003.1"/>
</dbReference>
<evidence type="ECO:0000256" key="1">
    <source>
        <dbReference type="ARBA" id="ARBA00011073"/>
    </source>
</evidence>
<protein>
    <submittedName>
        <fullName evidence="8">T9SS C-terminal target domain-containing protein</fullName>
    </submittedName>
</protein>
<keyword evidence="3 5" id="KW-0378">Hydrolase</keyword>
<keyword evidence="4 5" id="KW-0720">Serine protease</keyword>
<dbReference type="InterPro" id="IPR044023">
    <property type="entry name" value="Ig_7"/>
</dbReference>
<evidence type="ECO:0000256" key="4">
    <source>
        <dbReference type="ARBA" id="ARBA00022825"/>
    </source>
</evidence>
<dbReference type="InterPro" id="IPR000209">
    <property type="entry name" value="Peptidase_S8/S53_dom"/>
</dbReference>
<dbReference type="InterPro" id="IPR026444">
    <property type="entry name" value="Secre_tail"/>
</dbReference>
<dbReference type="Pfam" id="PF19081">
    <property type="entry name" value="Ig_7"/>
    <property type="match status" value="2"/>
</dbReference>
<dbReference type="EMBL" id="QWGE01000003">
    <property type="protein sequence ID" value="RIJ37738.1"/>
    <property type="molecule type" value="Genomic_DNA"/>
</dbReference>
<dbReference type="Pfam" id="PF20009">
    <property type="entry name" value="GEVED"/>
    <property type="match status" value="1"/>
</dbReference>
<evidence type="ECO:0000256" key="2">
    <source>
        <dbReference type="ARBA" id="ARBA00022670"/>
    </source>
</evidence>
<dbReference type="InterPro" id="IPR051048">
    <property type="entry name" value="Peptidase_S8/S53_subtilisin"/>
</dbReference>
<dbReference type="GO" id="GO:0004252">
    <property type="term" value="F:serine-type endopeptidase activity"/>
    <property type="evidence" value="ECO:0007669"/>
    <property type="project" value="UniProtKB-UniRule"/>
</dbReference>
<dbReference type="InterPro" id="IPR008979">
    <property type="entry name" value="Galactose-bd-like_sf"/>
</dbReference>
<dbReference type="PROSITE" id="PS50835">
    <property type="entry name" value="IG_LIKE"/>
    <property type="match status" value="1"/>
</dbReference>
<dbReference type="GO" id="GO:0006508">
    <property type="term" value="P:proteolysis"/>
    <property type="evidence" value="ECO:0007669"/>
    <property type="project" value="UniProtKB-KW"/>
</dbReference>
<dbReference type="InterPro" id="IPR036852">
    <property type="entry name" value="Peptidase_S8/S53_dom_sf"/>
</dbReference>
<evidence type="ECO:0000256" key="5">
    <source>
        <dbReference type="PROSITE-ProRule" id="PRU01240"/>
    </source>
</evidence>
<dbReference type="PROSITE" id="PS00138">
    <property type="entry name" value="SUBTILASE_SER"/>
    <property type="match status" value="1"/>
</dbReference>
<keyword evidence="2 5" id="KW-0645">Protease</keyword>
<comment type="similarity">
    <text evidence="1 5">Belongs to the peptidase S8 family.</text>
</comment>
<proteinExistence type="inferred from homology"/>
<gene>
    <name evidence="8" type="ORF">D1627_11615</name>
</gene>
<name>A0A399S347_9BACT</name>
<feature type="domain" description="Ig-like" evidence="7">
    <location>
        <begin position="1080"/>
        <end position="1167"/>
    </location>
</feature>
<keyword evidence="6" id="KW-0732">Signal</keyword>
<feature type="signal peptide" evidence="6">
    <location>
        <begin position="1"/>
        <end position="22"/>
    </location>
</feature>
<evidence type="ECO:0000313" key="8">
    <source>
        <dbReference type="EMBL" id="RIJ37738.1"/>
    </source>
</evidence>
<dbReference type="CDD" id="cd04842">
    <property type="entry name" value="Peptidases_S8_Kp43_protease"/>
    <property type="match status" value="1"/>
</dbReference>
<dbReference type="Proteomes" id="UP000266005">
    <property type="component" value="Unassembled WGS sequence"/>
</dbReference>
<evidence type="ECO:0000256" key="6">
    <source>
        <dbReference type="SAM" id="SignalP"/>
    </source>
</evidence>
<dbReference type="InterPro" id="IPR045474">
    <property type="entry name" value="GEVED"/>
</dbReference>